<proteinExistence type="inferred from homology"/>
<keyword evidence="9" id="KW-1185">Reference proteome</keyword>
<keyword evidence="3 5" id="KW-0862">Zinc</keyword>
<dbReference type="CDD" id="cd08234">
    <property type="entry name" value="threonine_DH_like"/>
    <property type="match status" value="1"/>
</dbReference>
<evidence type="ECO:0000313" key="9">
    <source>
        <dbReference type="Proteomes" id="UP000722989"/>
    </source>
</evidence>
<dbReference type="PANTHER" id="PTHR43401">
    <property type="entry name" value="L-THREONINE 3-DEHYDROGENASE"/>
    <property type="match status" value="1"/>
</dbReference>
<dbReference type="Proteomes" id="UP000722989">
    <property type="component" value="Unassembled WGS sequence"/>
</dbReference>
<evidence type="ECO:0000256" key="3">
    <source>
        <dbReference type="ARBA" id="ARBA00022833"/>
    </source>
</evidence>
<reference evidence="8 9" key="1">
    <citation type="submission" date="2020-03" db="EMBL/GenBank/DDBJ databases">
        <title>WGS of the type strain of Planosporangium spp.</title>
        <authorList>
            <person name="Thawai C."/>
        </authorList>
    </citation>
    <scope>NUCLEOTIDE SEQUENCE [LARGE SCALE GENOMIC DNA]</scope>
    <source>
        <strain evidence="8 9">TBRC 5610</strain>
    </source>
</reference>
<dbReference type="Gene3D" id="3.40.50.720">
    <property type="entry name" value="NAD(P)-binding Rossmann-like Domain"/>
    <property type="match status" value="1"/>
</dbReference>
<sequence>MRAVVFERPHQWAVNEVPDPHPGPGEVRLRIVVTGVCGTDRHLLAGGFMARYPLIPGHEMVGEVESVGDGVEGLAVGDLVAADNTVLCGHCEYCRRDQPLYCQNFYSLGVNGPGGFAELVVVRAEKCFPLGNLDPMVAVMTEPLACAMHGADVLALRPGSDVLVFGAGPTGLLLSQLLLHGGAARITVAAPSEHKLELARAFGVDETVRIGRGDLTEALPRLRALAPSGFDVVVEATGSPDLLAQAPALTRIGGTVLVYGMADAEDRVPFSPYEIFARELTIKGSFAQTHCFDRSLLALRSGRVRTEGIVTDVVALDKFDRALEAVSSSASVKAVIRP</sequence>
<protein>
    <submittedName>
        <fullName evidence="8">Zinc-dependent alcohol dehydrogenase family protein</fullName>
    </submittedName>
</protein>
<evidence type="ECO:0000259" key="7">
    <source>
        <dbReference type="Pfam" id="PF08240"/>
    </source>
</evidence>
<dbReference type="PROSITE" id="PS00059">
    <property type="entry name" value="ADH_ZINC"/>
    <property type="match status" value="1"/>
</dbReference>
<dbReference type="InterPro" id="IPR050129">
    <property type="entry name" value="Zn_alcohol_dh"/>
</dbReference>
<comment type="similarity">
    <text evidence="5">Belongs to the zinc-containing alcohol dehydrogenase family.</text>
</comment>
<comment type="cofactor">
    <cofactor evidence="1 5">
        <name>Zn(2+)</name>
        <dbReference type="ChEBI" id="CHEBI:29105"/>
    </cofactor>
</comment>
<dbReference type="InterPro" id="IPR036291">
    <property type="entry name" value="NAD(P)-bd_dom_sf"/>
</dbReference>
<accession>A0ABX0Y4S2</accession>
<organism evidence="8 9">
    <name type="scientific">Planosporangium thailandense</name>
    <dbReference type="NCBI Taxonomy" id="765197"/>
    <lineage>
        <taxon>Bacteria</taxon>
        <taxon>Bacillati</taxon>
        <taxon>Actinomycetota</taxon>
        <taxon>Actinomycetes</taxon>
        <taxon>Micromonosporales</taxon>
        <taxon>Micromonosporaceae</taxon>
        <taxon>Planosporangium</taxon>
    </lineage>
</organism>
<keyword evidence="4" id="KW-0560">Oxidoreductase</keyword>
<keyword evidence="2 5" id="KW-0479">Metal-binding</keyword>
<evidence type="ECO:0000259" key="6">
    <source>
        <dbReference type="Pfam" id="PF00107"/>
    </source>
</evidence>
<dbReference type="InterPro" id="IPR013149">
    <property type="entry name" value="ADH-like_C"/>
</dbReference>
<dbReference type="EMBL" id="JAATVY010000030">
    <property type="protein sequence ID" value="NJC73412.1"/>
    <property type="molecule type" value="Genomic_DNA"/>
</dbReference>
<dbReference type="Pfam" id="PF00107">
    <property type="entry name" value="ADH_zinc_N"/>
    <property type="match status" value="1"/>
</dbReference>
<evidence type="ECO:0000256" key="4">
    <source>
        <dbReference type="ARBA" id="ARBA00023002"/>
    </source>
</evidence>
<evidence type="ECO:0000256" key="1">
    <source>
        <dbReference type="ARBA" id="ARBA00001947"/>
    </source>
</evidence>
<evidence type="ECO:0000256" key="5">
    <source>
        <dbReference type="RuleBase" id="RU361277"/>
    </source>
</evidence>
<dbReference type="SUPFAM" id="SSF51735">
    <property type="entry name" value="NAD(P)-binding Rossmann-fold domains"/>
    <property type="match status" value="1"/>
</dbReference>
<evidence type="ECO:0000256" key="2">
    <source>
        <dbReference type="ARBA" id="ARBA00022723"/>
    </source>
</evidence>
<feature type="domain" description="Alcohol dehydrogenase-like N-terminal" evidence="7">
    <location>
        <begin position="23"/>
        <end position="130"/>
    </location>
</feature>
<dbReference type="SUPFAM" id="SSF50129">
    <property type="entry name" value="GroES-like"/>
    <property type="match status" value="1"/>
</dbReference>
<dbReference type="InterPro" id="IPR011032">
    <property type="entry name" value="GroES-like_sf"/>
</dbReference>
<feature type="domain" description="Alcohol dehydrogenase-like C-terminal" evidence="6">
    <location>
        <begin position="169"/>
        <end position="294"/>
    </location>
</feature>
<name>A0ABX0Y4S2_9ACTN</name>
<dbReference type="InterPro" id="IPR002328">
    <property type="entry name" value="ADH_Zn_CS"/>
</dbReference>
<dbReference type="InterPro" id="IPR013154">
    <property type="entry name" value="ADH-like_N"/>
</dbReference>
<dbReference type="Pfam" id="PF08240">
    <property type="entry name" value="ADH_N"/>
    <property type="match status" value="1"/>
</dbReference>
<evidence type="ECO:0000313" key="8">
    <source>
        <dbReference type="EMBL" id="NJC73412.1"/>
    </source>
</evidence>
<comment type="caution">
    <text evidence="8">The sequence shown here is derived from an EMBL/GenBank/DDBJ whole genome shotgun (WGS) entry which is preliminary data.</text>
</comment>
<dbReference type="Gene3D" id="3.90.180.10">
    <property type="entry name" value="Medium-chain alcohol dehydrogenases, catalytic domain"/>
    <property type="match status" value="1"/>
</dbReference>
<gene>
    <name evidence="8" type="ORF">HC031_27355</name>
</gene>
<dbReference type="RefSeq" id="WP_167928321.1">
    <property type="nucleotide sequence ID" value="NZ_JAATVY010000030.1"/>
</dbReference>
<dbReference type="PANTHER" id="PTHR43401:SF2">
    <property type="entry name" value="L-THREONINE 3-DEHYDROGENASE"/>
    <property type="match status" value="1"/>
</dbReference>